<sequence length="222" mass="24774">MSNSISELFDTITASPGLGKSLEPKDSSSYSIQKKLVKVATNHFVRFGYRKANIAEIALDAGIGKGTIYLHFENKKELFLTCLISEDQKLLPQLEIIESLPEKEKLRAFLEAIFNFALTSPLNRALLSRSQEFTALIEEIDINILEDKDKLLNEYVINKLINPVTSNLKAKEKKTITSAINLVTHAIGYLPDMAFDLPGQQIDTDNFAKTLAMIIDQGIKNA</sequence>
<accession>A0A382RGA8</accession>
<dbReference type="GO" id="GO:0003677">
    <property type="term" value="F:DNA binding"/>
    <property type="evidence" value="ECO:0007669"/>
    <property type="project" value="UniProtKB-KW"/>
</dbReference>
<dbReference type="SUPFAM" id="SSF46689">
    <property type="entry name" value="Homeodomain-like"/>
    <property type="match status" value="1"/>
</dbReference>
<dbReference type="PRINTS" id="PR00455">
    <property type="entry name" value="HTHTETR"/>
</dbReference>
<evidence type="ECO:0000313" key="3">
    <source>
        <dbReference type="EMBL" id="SVC96187.1"/>
    </source>
</evidence>
<protein>
    <recommendedName>
        <fullName evidence="2">HTH tetR-type domain-containing protein</fullName>
    </recommendedName>
</protein>
<dbReference type="PANTHER" id="PTHR43479">
    <property type="entry name" value="ACREF/ENVCD OPERON REPRESSOR-RELATED"/>
    <property type="match status" value="1"/>
</dbReference>
<gene>
    <name evidence="3" type="ORF">METZ01_LOCUS349041</name>
</gene>
<evidence type="ECO:0000256" key="1">
    <source>
        <dbReference type="ARBA" id="ARBA00023125"/>
    </source>
</evidence>
<dbReference type="PANTHER" id="PTHR43479:SF11">
    <property type="entry name" value="ACREF_ENVCD OPERON REPRESSOR-RELATED"/>
    <property type="match status" value="1"/>
</dbReference>
<organism evidence="3">
    <name type="scientific">marine metagenome</name>
    <dbReference type="NCBI Taxonomy" id="408172"/>
    <lineage>
        <taxon>unclassified sequences</taxon>
        <taxon>metagenomes</taxon>
        <taxon>ecological metagenomes</taxon>
    </lineage>
</organism>
<dbReference type="EMBL" id="UINC01121200">
    <property type="protein sequence ID" value="SVC96187.1"/>
    <property type="molecule type" value="Genomic_DNA"/>
</dbReference>
<dbReference type="InterPro" id="IPR009057">
    <property type="entry name" value="Homeodomain-like_sf"/>
</dbReference>
<name>A0A382RGA8_9ZZZZ</name>
<proteinExistence type="predicted"/>
<dbReference type="Pfam" id="PF00440">
    <property type="entry name" value="TetR_N"/>
    <property type="match status" value="1"/>
</dbReference>
<dbReference type="InterPro" id="IPR050624">
    <property type="entry name" value="HTH-type_Tx_Regulator"/>
</dbReference>
<dbReference type="Gene3D" id="1.10.357.10">
    <property type="entry name" value="Tetracycline Repressor, domain 2"/>
    <property type="match status" value="1"/>
</dbReference>
<dbReference type="PROSITE" id="PS50977">
    <property type="entry name" value="HTH_TETR_2"/>
    <property type="match status" value="1"/>
</dbReference>
<dbReference type="AlphaFoldDB" id="A0A382RGA8"/>
<dbReference type="InterPro" id="IPR001647">
    <property type="entry name" value="HTH_TetR"/>
</dbReference>
<feature type="domain" description="HTH tetR-type" evidence="2">
    <location>
        <begin position="30"/>
        <end position="90"/>
    </location>
</feature>
<evidence type="ECO:0000259" key="2">
    <source>
        <dbReference type="PROSITE" id="PS50977"/>
    </source>
</evidence>
<reference evidence="3" key="1">
    <citation type="submission" date="2018-05" db="EMBL/GenBank/DDBJ databases">
        <authorList>
            <person name="Lanie J.A."/>
            <person name="Ng W.-L."/>
            <person name="Kazmierczak K.M."/>
            <person name="Andrzejewski T.M."/>
            <person name="Davidsen T.M."/>
            <person name="Wayne K.J."/>
            <person name="Tettelin H."/>
            <person name="Glass J.I."/>
            <person name="Rusch D."/>
            <person name="Podicherti R."/>
            <person name="Tsui H.-C.T."/>
            <person name="Winkler M.E."/>
        </authorList>
    </citation>
    <scope>NUCLEOTIDE SEQUENCE</scope>
</reference>
<keyword evidence="1" id="KW-0238">DNA-binding</keyword>